<dbReference type="SUPFAM" id="SSF46785">
    <property type="entry name" value="Winged helix' DNA-binding domain"/>
    <property type="match status" value="1"/>
</dbReference>
<dbReference type="GO" id="GO:0006355">
    <property type="term" value="P:regulation of DNA-templated transcription"/>
    <property type="evidence" value="ECO:0007669"/>
    <property type="project" value="InterPro"/>
</dbReference>
<comment type="domain">
    <text evidence="4">The winged helix domain is involved in binding to DNA in the preinitiation complex.</text>
</comment>
<evidence type="ECO:0000259" key="5">
    <source>
        <dbReference type="PROSITE" id="PS51344"/>
    </source>
</evidence>
<dbReference type="InterPro" id="IPR036390">
    <property type="entry name" value="WH_DNA-bd_sf"/>
</dbReference>
<dbReference type="HOGENOM" id="CLU_100097_1_0_2"/>
<keyword evidence="2 4" id="KW-0238">DNA-binding</keyword>
<sequence>MSEERLNAYLIMVERSVSFEFNSPEYGKLARKMVEMLYSRKEQLSDDRIAILMNISTAEARRILQFLSKTNMIGVVKTTTPDYRVEYTWYVDDVVITNAIKKRIELVSGKLALLVRALAEGTYYVCPNCHRRYSLDEELAYNGICPICKVQLIYINNIDEINRVTKILEKLERYASSI</sequence>
<evidence type="ECO:0000256" key="2">
    <source>
        <dbReference type="ARBA" id="ARBA00023125"/>
    </source>
</evidence>
<name>F2L2I4_THEU7</name>
<dbReference type="GO" id="GO:0003677">
    <property type="term" value="F:DNA binding"/>
    <property type="evidence" value="ECO:0007669"/>
    <property type="project" value="UniProtKB-KW"/>
</dbReference>
<comment type="function">
    <text evidence="4">Transcription factor that plays a role in the activation of archaeal genes transcribed by RNA polymerase. Facilitates transcription initiation by enhancing TATA-box recognition by TATA-box-binding protein (Tbp), and transcription factor B (Tfb) and RNA polymerase recruitment. Not absolutely required for transcription in vitro, but particularly important in cases where Tbp or Tfb function is not optimal. It dynamically alters the nucleic acid-binding properties of RNA polymerases by stabilizing the initiation complex and destabilizing elongation complexes. Seems to translocate with the RNA polymerase following initiation and acts by binding to the non template strand of the transcription bubble in elongation complexes.</text>
</comment>
<dbReference type="Gene3D" id="1.10.10.10">
    <property type="entry name" value="Winged helix-like DNA-binding domain superfamily/Winged helix DNA-binding domain"/>
    <property type="match status" value="1"/>
</dbReference>
<proteinExistence type="inferred from homology"/>
<dbReference type="PIRSF" id="PIRSF006373">
    <property type="entry name" value="TF_E_archaea"/>
    <property type="match status" value="1"/>
</dbReference>
<evidence type="ECO:0000313" key="6">
    <source>
        <dbReference type="EMBL" id="AEA13032.1"/>
    </source>
</evidence>
<dbReference type="eggNOG" id="arCOG04270">
    <property type="taxonomic scope" value="Archaea"/>
</dbReference>
<dbReference type="InterPro" id="IPR017919">
    <property type="entry name" value="TFIIE/TFIIEa_HTH"/>
</dbReference>
<dbReference type="SMART" id="SM00531">
    <property type="entry name" value="TFIIE"/>
    <property type="match status" value="1"/>
</dbReference>
<dbReference type="HAMAP" id="MF_01909">
    <property type="entry name" value="TFE_arch"/>
    <property type="match status" value="1"/>
</dbReference>
<keyword evidence="1 4" id="KW-0805">Transcription regulation</keyword>
<dbReference type="EMBL" id="CP002590">
    <property type="protein sequence ID" value="AEA13032.1"/>
    <property type="molecule type" value="Genomic_DNA"/>
</dbReference>
<dbReference type="InterPro" id="IPR036388">
    <property type="entry name" value="WH-like_DNA-bd_sf"/>
</dbReference>
<evidence type="ECO:0000256" key="4">
    <source>
        <dbReference type="HAMAP-Rule" id="MF_01909"/>
    </source>
</evidence>
<dbReference type="AlphaFoldDB" id="F2L2I4"/>
<evidence type="ECO:0000256" key="3">
    <source>
        <dbReference type="ARBA" id="ARBA00023163"/>
    </source>
</evidence>
<dbReference type="KEGG" id="tuz:TUZN_1564"/>
<feature type="domain" description="HTH TFE/IIEalpha-type" evidence="5">
    <location>
        <begin position="10"/>
        <end position="97"/>
    </location>
</feature>
<comment type="subunit">
    <text evidence="4">Monomer. Interaction with RNA polymerase subunits RpoF and RpoE is necessary for Tfe stimulatory transcription activity. Able to interact with Tbp and RNA polymerase in the absence of DNA promoter. Interacts both with the preinitiation and elongation complexes.</text>
</comment>
<comment type="similarity">
    <text evidence="4">Belongs to the TFE family.</text>
</comment>
<dbReference type="Pfam" id="PF02002">
    <property type="entry name" value="TFIIE_alpha"/>
    <property type="match status" value="1"/>
</dbReference>
<dbReference type="GO" id="GO:0006367">
    <property type="term" value="P:transcription initiation at RNA polymerase II promoter"/>
    <property type="evidence" value="ECO:0007669"/>
    <property type="project" value="InterPro"/>
</dbReference>
<dbReference type="InterPro" id="IPR002853">
    <property type="entry name" value="TFIIE_asu"/>
</dbReference>
<dbReference type="Proteomes" id="UP000008138">
    <property type="component" value="Chromosome"/>
</dbReference>
<dbReference type="PROSITE" id="PS51344">
    <property type="entry name" value="HTH_TFE_IIE"/>
    <property type="match status" value="1"/>
</dbReference>
<gene>
    <name evidence="4" type="primary">tfe</name>
    <name evidence="6" type="ordered locus">TUZN_1564</name>
</gene>
<reference evidence="6 7" key="1">
    <citation type="journal article" date="2011" name="J. Bacteriol.">
        <title>Complete genome sequence of the thermoacidophilic crenarchaeon Thermoproteus uzoniensis 768-20.</title>
        <authorList>
            <person name="Mardanov A.V."/>
            <person name="Gumerov V.M."/>
            <person name="Beletsky A.V."/>
            <person name="Prokofeva M.I."/>
            <person name="Bonch-Osmolovskaya E.A."/>
            <person name="Ravin N.V."/>
            <person name="Skryabin K.G."/>
        </authorList>
    </citation>
    <scope>NUCLEOTIDE SEQUENCE [LARGE SCALE GENOMIC DNA]</scope>
    <source>
        <strain evidence="6 7">768-20</strain>
    </source>
</reference>
<evidence type="ECO:0000313" key="7">
    <source>
        <dbReference type="Proteomes" id="UP000008138"/>
    </source>
</evidence>
<dbReference type="InterPro" id="IPR016481">
    <property type="entry name" value="TF_E_archaea"/>
</dbReference>
<dbReference type="STRING" id="999630.TUZN_1564"/>
<protein>
    <recommendedName>
        <fullName evidence="4">Transcription factor E</fullName>
        <shortName evidence="4">TFE</shortName>
    </recommendedName>
    <alternativeName>
        <fullName evidence="4">TFIIE subunit alpha homolog</fullName>
    </alternativeName>
    <alternativeName>
        <fullName evidence="4">Transcription initiation factor TFIIE</fullName>
    </alternativeName>
</protein>
<reference key="2">
    <citation type="submission" date="2011-03" db="EMBL/GenBank/DDBJ databases">
        <title>Complete genome sequence of the thermoacidophilic crenarchaeon Thermoproteus uzoniensis 768-20.</title>
        <authorList>
            <person name="Mardanov A.V."/>
            <person name="Gumerov V.M."/>
            <person name="Beletsky A.V."/>
            <person name="Prokofeva M.I."/>
            <person name="Bonch-Osmolovskaya E.A."/>
            <person name="Ravin N.V."/>
            <person name="Skryabin K.G."/>
        </authorList>
    </citation>
    <scope>NUCLEOTIDE SEQUENCE</scope>
    <source>
        <strain>768-20</strain>
    </source>
</reference>
<evidence type="ECO:0000256" key="1">
    <source>
        <dbReference type="ARBA" id="ARBA00023015"/>
    </source>
</evidence>
<organism evidence="6 7">
    <name type="scientific">Thermoproteus uzoniensis (strain 768-20)</name>
    <dbReference type="NCBI Taxonomy" id="999630"/>
    <lineage>
        <taxon>Archaea</taxon>
        <taxon>Thermoproteota</taxon>
        <taxon>Thermoprotei</taxon>
        <taxon>Thermoproteales</taxon>
        <taxon>Thermoproteaceae</taxon>
        <taxon>Thermoproteus</taxon>
    </lineage>
</organism>
<keyword evidence="3 4" id="KW-0804">Transcription</keyword>
<keyword evidence="7" id="KW-1185">Reference proteome</keyword>
<dbReference type="InterPro" id="IPR024550">
    <property type="entry name" value="TFIIEa/SarR/Rpc3_HTH_dom"/>
</dbReference>
<accession>F2L2I4</accession>